<dbReference type="PANTHER" id="PTHR21344">
    <property type="entry name" value="RAL GTPASE-ACTIVATING PROTEIN SUBUNIT BETA"/>
    <property type="match status" value="1"/>
</dbReference>
<protein>
    <submittedName>
        <fullName evidence="2">Uncharacterized protein</fullName>
    </submittedName>
</protein>
<feature type="region of interest" description="Disordered" evidence="1">
    <location>
        <begin position="77"/>
        <end position="109"/>
    </location>
</feature>
<feature type="non-terminal residue" evidence="2">
    <location>
        <position position="1"/>
    </location>
</feature>
<keyword evidence="3" id="KW-1185">Reference proteome</keyword>
<organism evidence="2 3">
    <name type="scientific">Spodoptera exigua</name>
    <name type="common">Beet armyworm</name>
    <name type="synonym">Noctua fulgens</name>
    <dbReference type="NCBI Taxonomy" id="7107"/>
    <lineage>
        <taxon>Eukaryota</taxon>
        <taxon>Metazoa</taxon>
        <taxon>Ecdysozoa</taxon>
        <taxon>Arthropoda</taxon>
        <taxon>Hexapoda</taxon>
        <taxon>Insecta</taxon>
        <taxon>Pterygota</taxon>
        <taxon>Neoptera</taxon>
        <taxon>Endopterygota</taxon>
        <taxon>Lepidoptera</taxon>
        <taxon>Glossata</taxon>
        <taxon>Ditrysia</taxon>
        <taxon>Noctuoidea</taxon>
        <taxon>Noctuidae</taxon>
        <taxon>Amphipyrinae</taxon>
        <taxon>Spodoptera</taxon>
    </lineage>
</organism>
<gene>
    <name evidence="2" type="ORF">HW555_003725</name>
</gene>
<dbReference type="AlphaFoldDB" id="A0A835GPN1"/>
<dbReference type="GO" id="GO:0005096">
    <property type="term" value="F:GTPase activator activity"/>
    <property type="evidence" value="ECO:0007669"/>
    <property type="project" value="InterPro"/>
</dbReference>
<name>A0A835GPN1_SPOEX</name>
<comment type="caution">
    <text evidence="2">The sequence shown here is derived from an EMBL/GenBank/DDBJ whole genome shotgun (WGS) entry which is preliminary data.</text>
</comment>
<accession>A0A835GPN1</accession>
<dbReference type="InterPro" id="IPR039930">
    <property type="entry name" value="RALGAPB"/>
</dbReference>
<evidence type="ECO:0000256" key="1">
    <source>
        <dbReference type="SAM" id="MobiDB-lite"/>
    </source>
</evidence>
<evidence type="ECO:0000313" key="3">
    <source>
        <dbReference type="Proteomes" id="UP000648187"/>
    </source>
</evidence>
<proteinExistence type="predicted"/>
<reference evidence="2" key="1">
    <citation type="submission" date="2020-08" db="EMBL/GenBank/DDBJ databases">
        <title>Spodoptera exigua strain:BAW_Kor-Di-RS1 Genome sequencing and assembly.</title>
        <authorList>
            <person name="Kim J."/>
            <person name="Nam H.Y."/>
            <person name="Kwon M."/>
            <person name="Choi J.H."/>
            <person name="Cho S.R."/>
            <person name="Kim G.-H."/>
        </authorList>
    </citation>
    <scope>NUCLEOTIDE SEQUENCE</scope>
    <source>
        <strain evidence="2">BAW_Kor-Di-RS1</strain>
        <tissue evidence="2">Whole-body</tissue>
    </source>
</reference>
<feature type="compositionally biased region" description="Basic and acidic residues" evidence="1">
    <location>
        <begin position="80"/>
        <end position="95"/>
    </location>
</feature>
<evidence type="ECO:0000313" key="2">
    <source>
        <dbReference type="EMBL" id="KAF9419892.1"/>
    </source>
</evidence>
<dbReference type="PANTHER" id="PTHR21344:SF1">
    <property type="entry name" value="RAL GTPASE-ACTIVATING PROTEIN SUBUNIT BETA"/>
    <property type="match status" value="1"/>
</dbReference>
<feature type="region of interest" description="Disordered" evidence="1">
    <location>
        <begin position="21"/>
        <end position="51"/>
    </location>
</feature>
<dbReference type="Proteomes" id="UP000648187">
    <property type="component" value="Unassembled WGS sequence"/>
</dbReference>
<dbReference type="EMBL" id="JACKWZ010000038">
    <property type="protein sequence ID" value="KAF9419892.1"/>
    <property type="molecule type" value="Genomic_DNA"/>
</dbReference>
<sequence length="212" mass="22336">PEIPFNPNLNEAIRKLGTPVRVRGHPGWAGHVDTSYDAPPQPASQPLGEPAPAMYDAREQVLYWSDSTNEIAFVVPSGRESMDSEDRNDSIKSDVDGSCLSNRSEKGAGSCWDVSGGGSCAGGAGGAGAGAGAGGGGGAANGVLADGALLAPRLLPATLRRAAIDAARRTRLNTDLYQPPHVRRRHLIQELAQQYKKDLTEPELLESLFRNP</sequence>